<dbReference type="InterPro" id="IPR036097">
    <property type="entry name" value="HisK_dim/P_sf"/>
</dbReference>
<feature type="compositionally biased region" description="Basic and acidic residues" evidence="5">
    <location>
        <begin position="431"/>
        <end position="445"/>
    </location>
</feature>
<dbReference type="Pfam" id="PF02518">
    <property type="entry name" value="HATPase_c"/>
    <property type="match status" value="1"/>
</dbReference>
<dbReference type="SUPFAM" id="SSF55874">
    <property type="entry name" value="ATPase domain of HSP90 chaperone/DNA topoisomerase II/histidine kinase"/>
    <property type="match status" value="1"/>
</dbReference>
<dbReference type="InterPro" id="IPR000014">
    <property type="entry name" value="PAS"/>
</dbReference>
<dbReference type="EC" id="2.7.13.3" evidence="2"/>
<dbReference type="Gene3D" id="3.30.450.20">
    <property type="entry name" value="PAS domain"/>
    <property type="match status" value="1"/>
</dbReference>
<gene>
    <name evidence="10" type="ORF">GCM10009416_07620</name>
</gene>
<dbReference type="SMART" id="SM00388">
    <property type="entry name" value="HisKA"/>
    <property type="match status" value="1"/>
</dbReference>
<dbReference type="InterPro" id="IPR001789">
    <property type="entry name" value="Sig_transdc_resp-reg_receiver"/>
</dbReference>
<dbReference type="Pfam" id="PF13426">
    <property type="entry name" value="PAS_9"/>
    <property type="match status" value="1"/>
</dbReference>
<dbReference type="InterPro" id="IPR036890">
    <property type="entry name" value="HATPase_C_sf"/>
</dbReference>
<dbReference type="SMART" id="SM00387">
    <property type="entry name" value="HATPase_c"/>
    <property type="match status" value="1"/>
</dbReference>
<dbReference type="InterPro" id="IPR004358">
    <property type="entry name" value="Sig_transdc_His_kin-like_C"/>
</dbReference>
<feature type="region of interest" description="Disordered" evidence="5">
    <location>
        <begin position="423"/>
        <end position="446"/>
    </location>
</feature>
<evidence type="ECO:0000259" key="8">
    <source>
        <dbReference type="PROSITE" id="PS50112"/>
    </source>
</evidence>
<dbReference type="PANTHER" id="PTHR43065:SF42">
    <property type="entry name" value="TWO-COMPONENT SENSOR PPRA"/>
    <property type="match status" value="1"/>
</dbReference>
<dbReference type="PROSITE" id="PS50109">
    <property type="entry name" value="HIS_KIN"/>
    <property type="match status" value="1"/>
</dbReference>
<feature type="domain" description="PAS" evidence="8">
    <location>
        <begin position="60"/>
        <end position="109"/>
    </location>
</feature>
<feature type="modified residue" description="4-aspartylphosphate" evidence="4">
    <location>
        <position position="500"/>
    </location>
</feature>
<keyword evidence="11" id="KW-1185">Reference proteome</keyword>
<dbReference type="Gene3D" id="3.40.50.2300">
    <property type="match status" value="1"/>
</dbReference>
<dbReference type="InterPro" id="IPR011006">
    <property type="entry name" value="CheY-like_superfamily"/>
</dbReference>
<feature type="domain" description="PAC" evidence="9">
    <location>
        <begin position="134"/>
        <end position="188"/>
    </location>
</feature>
<keyword evidence="10" id="KW-0418">Kinase</keyword>
<evidence type="ECO:0000313" key="10">
    <source>
        <dbReference type="EMBL" id="GAA0571478.1"/>
    </source>
</evidence>
<dbReference type="SMART" id="SM00086">
    <property type="entry name" value="PAC"/>
    <property type="match status" value="1"/>
</dbReference>
<dbReference type="PROSITE" id="PS50113">
    <property type="entry name" value="PAC"/>
    <property type="match status" value="1"/>
</dbReference>
<evidence type="ECO:0000256" key="2">
    <source>
        <dbReference type="ARBA" id="ARBA00012438"/>
    </source>
</evidence>
<feature type="domain" description="Histidine kinase" evidence="6">
    <location>
        <begin position="201"/>
        <end position="422"/>
    </location>
</feature>
<sequence length="589" mass="63504">MSRSVTSDGKPHGAHPPGLHQSSGVPSNGEHESPSFSPTGGPGLHHWQRSTISEPGLEDRGSVFFAAIEMTRMPMILTDPNTRDNPIAFANNAFLDLTGYSTEEIVGRNCRFLQGAGTDPRHVQELRDAVAERRAVSVELLNYKRDGTPFWNAVYIAPVFGPDDELLYFFASQLDITRRRSSEQAFRQAQKMESIGQLTAGLAHDFNNLLQVVAGNLELLAAKLTEPKLLRYADAAAGAAERGSRLTKQLLAFARKTMLDPKPTSLNDLVLEFGDMLESTAGPAIELEFSLKRRVPACSVDRVHLEMALLNVLINARDAMPKGGTVTIGTSALRLENGGAERLGLPAGEYAVLSVADQGEGMPPHVLERATEPFFTTKPQGKGTGLGLAMVHGFVQQSMGRLEVESEMGRGTTIRMIFPTAVEGAAPTHRRPADSDTPRREDPRGSAETILVVEDSEDVLALAREHLEGLGYRVLTARNGDEGLEVFEREADGVDLVFSDIVMPGGVNGVVLADRVRARKPGVPVVLTTGYNEQMVADGPALTSSDVLGKPYSRAQLADRIRAALNSRAHGAGRRAPATDGYAGPRHEG</sequence>
<dbReference type="CDD" id="cd00130">
    <property type="entry name" value="PAS"/>
    <property type="match status" value="1"/>
</dbReference>
<feature type="domain" description="Response regulatory" evidence="7">
    <location>
        <begin position="449"/>
        <end position="565"/>
    </location>
</feature>
<evidence type="ECO:0000256" key="5">
    <source>
        <dbReference type="SAM" id="MobiDB-lite"/>
    </source>
</evidence>
<keyword evidence="3 4" id="KW-0597">Phosphoprotein</keyword>
<comment type="caution">
    <text evidence="10">The sequence shown here is derived from an EMBL/GenBank/DDBJ whole genome shotgun (WGS) entry which is preliminary data.</text>
</comment>
<proteinExistence type="predicted"/>
<dbReference type="Gene3D" id="1.10.287.130">
    <property type="match status" value="1"/>
</dbReference>
<dbReference type="EMBL" id="BAAAFZ010000008">
    <property type="protein sequence ID" value="GAA0571478.1"/>
    <property type="molecule type" value="Genomic_DNA"/>
</dbReference>
<dbReference type="InterPro" id="IPR035965">
    <property type="entry name" value="PAS-like_dom_sf"/>
</dbReference>
<dbReference type="InterPro" id="IPR001610">
    <property type="entry name" value="PAC"/>
</dbReference>
<dbReference type="InterPro" id="IPR005467">
    <property type="entry name" value="His_kinase_dom"/>
</dbReference>
<keyword evidence="10" id="KW-0808">Transferase</keyword>
<dbReference type="RefSeq" id="WP_343893826.1">
    <property type="nucleotide sequence ID" value="NZ_BAAAFZ010000008.1"/>
</dbReference>
<dbReference type="Gene3D" id="3.30.565.10">
    <property type="entry name" value="Histidine kinase-like ATPase, C-terminal domain"/>
    <property type="match status" value="1"/>
</dbReference>
<dbReference type="NCBIfam" id="NF010076">
    <property type="entry name" value="PRK13557.1"/>
    <property type="match status" value="1"/>
</dbReference>
<evidence type="ECO:0000259" key="9">
    <source>
        <dbReference type="PROSITE" id="PS50113"/>
    </source>
</evidence>
<evidence type="ECO:0000256" key="1">
    <source>
        <dbReference type="ARBA" id="ARBA00000085"/>
    </source>
</evidence>
<evidence type="ECO:0000256" key="4">
    <source>
        <dbReference type="PROSITE-ProRule" id="PRU00169"/>
    </source>
</evidence>
<reference evidence="11" key="1">
    <citation type="journal article" date="2019" name="Int. J. Syst. Evol. Microbiol.">
        <title>The Global Catalogue of Microorganisms (GCM) 10K type strain sequencing project: providing services to taxonomists for standard genome sequencing and annotation.</title>
        <authorList>
            <consortium name="The Broad Institute Genomics Platform"/>
            <consortium name="The Broad Institute Genome Sequencing Center for Infectious Disease"/>
            <person name="Wu L."/>
            <person name="Ma J."/>
        </authorList>
    </citation>
    <scope>NUCLEOTIDE SEQUENCE [LARGE SCALE GENOMIC DNA]</scope>
    <source>
        <strain evidence="11">JCM 9933</strain>
    </source>
</reference>
<dbReference type="PROSITE" id="PS50110">
    <property type="entry name" value="RESPONSE_REGULATORY"/>
    <property type="match status" value="1"/>
</dbReference>
<evidence type="ECO:0000259" key="6">
    <source>
        <dbReference type="PROSITE" id="PS50109"/>
    </source>
</evidence>
<protein>
    <recommendedName>
        <fullName evidence="2">histidine kinase</fullName>
        <ecNumber evidence="2">2.7.13.3</ecNumber>
    </recommendedName>
</protein>
<dbReference type="NCBIfam" id="TIGR00229">
    <property type="entry name" value="sensory_box"/>
    <property type="match status" value="1"/>
</dbReference>
<dbReference type="SUPFAM" id="SSF52172">
    <property type="entry name" value="CheY-like"/>
    <property type="match status" value="1"/>
</dbReference>
<dbReference type="GO" id="GO:0016301">
    <property type="term" value="F:kinase activity"/>
    <property type="evidence" value="ECO:0007669"/>
    <property type="project" value="UniProtKB-KW"/>
</dbReference>
<dbReference type="CDD" id="cd00082">
    <property type="entry name" value="HisKA"/>
    <property type="match status" value="1"/>
</dbReference>
<dbReference type="PROSITE" id="PS50112">
    <property type="entry name" value="PAS"/>
    <property type="match status" value="1"/>
</dbReference>
<dbReference type="InterPro" id="IPR000700">
    <property type="entry name" value="PAS-assoc_C"/>
</dbReference>
<dbReference type="Proteomes" id="UP001501588">
    <property type="component" value="Unassembled WGS sequence"/>
</dbReference>
<dbReference type="Pfam" id="PF00072">
    <property type="entry name" value="Response_reg"/>
    <property type="match status" value="1"/>
</dbReference>
<comment type="catalytic activity">
    <reaction evidence="1">
        <text>ATP + protein L-histidine = ADP + protein N-phospho-L-histidine.</text>
        <dbReference type="EC" id="2.7.13.3"/>
    </reaction>
</comment>
<dbReference type="SMART" id="SM00448">
    <property type="entry name" value="REC"/>
    <property type="match status" value="1"/>
</dbReference>
<name>A0ABP3PRG1_9PROT</name>
<dbReference type="PANTHER" id="PTHR43065">
    <property type="entry name" value="SENSOR HISTIDINE KINASE"/>
    <property type="match status" value="1"/>
</dbReference>
<feature type="region of interest" description="Disordered" evidence="5">
    <location>
        <begin position="568"/>
        <end position="589"/>
    </location>
</feature>
<organism evidence="10 11">
    <name type="scientific">Craurococcus roseus</name>
    <dbReference type="NCBI Taxonomy" id="77585"/>
    <lineage>
        <taxon>Bacteria</taxon>
        <taxon>Pseudomonadati</taxon>
        <taxon>Pseudomonadota</taxon>
        <taxon>Alphaproteobacteria</taxon>
        <taxon>Acetobacterales</taxon>
        <taxon>Acetobacteraceae</taxon>
        <taxon>Craurococcus</taxon>
    </lineage>
</organism>
<dbReference type="SUPFAM" id="SSF47384">
    <property type="entry name" value="Homodimeric domain of signal transducing histidine kinase"/>
    <property type="match status" value="1"/>
</dbReference>
<dbReference type="PRINTS" id="PR00344">
    <property type="entry name" value="BCTRLSENSOR"/>
</dbReference>
<evidence type="ECO:0000256" key="3">
    <source>
        <dbReference type="ARBA" id="ARBA00022553"/>
    </source>
</evidence>
<accession>A0ABP3PRG1</accession>
<dbReference type="InterPro" id="IPR003594">
    <property type="entry name" value="HATPase_dom"/>
</dbReference>
<evidence type="ECO:0000259" key="7">
    <source>
        <dbReference type="PROSITE" id="PS50110"/>
    </source>
</evidence>
<feature type="region of interest" description="Disordered" evidence="5">
    <location>
        <begin position="1"/>
        <end position="53"/>
    </location>
</feature>
<evidence type="ECO:0000313" key="11">
    <source>
        <dbReference type="Proteomes" id="UP001501588"/>
    </source>
</evidence>
<dbReference type="InterPro" id="IPR003661">
    <property type="entry name" value="HisK_dim/P_dom"/>
</dbReference>
<dbReference type="Pfam" id="PF00512">
    <property type="entry name" value="HisKA"/>
    <property type="match status" value="1"/>
</dbReference>
<dbReference type="SUPFAM" id="SSF55785">
    <property type="entry name" value="PYP-like sensor domain (PAS domain)"/>
    <property type="match status" value="1"/>
</dbReference>